<sequence>MQEWIETAIEGLVEMTQLSGHYLLLLTVPLTIIQGIITIFPFATLLLLHVSSLGLMQGLFISWVLGTIASIVCFMLGRSFIQAWIIKRFGTRLAKYEKWQRHMDHYGVWVVILLRSVPFVPSNVTSIMAAISPLSFNAYLWSTAVGTFSQIWMFGLLGSTVIFPNIDLRTLWVAYIGFCAVLFAMFLLRLLKEQRSIIKLGGSKSEENQTHPANRK</sequence>
<dbReference type="Pfam" id="PF09335">
    <property type="entry name" value="VTT_dom"/>
    <property type="match status" value="1"/>
</dbReference>
<evidence type="ECO:0000256" key="4">
    <source>
        <dbReference type="ARBA" id="ARBA00022989"/>
    </source>
</evidence>
<dbReference type="PANTHER" id="PTHR12677:SF59">
    <property type="entry name" value="GOLGI APPARATUS MEMBRANE PROTEIN TVP38-RELATED"/>
    <property type="match status" value="1"/>
</dbReference>
<feature type="transmembrane region" description="Helical" evidence="6">
    <location>
        <begin position="22"/>
        <end position="48"/>
    </location>
</feature>
<comment type="subcellular location">
    <subcellularLocation>
        <location evidence="1 6">Cell membrane</location>
        <topology evidence="1 6">Multi-pass membrane protein</topology>
    </subcellularLocation>
</comment>
<feature type="transmembrane region" description="Helical" evidence="6">
    <location>
        <begin position="138"/>
        <end position="166"/>
    </location>
</feature>
<feature type="transmembrane region" description="Helical" evidence="6">
    <location>
        <begin position="172"/>
        <end position="191"/>
    </location>
</feature>
<evidence type="ECO:0000256" key="2">
    <source>
        <dbReference type="ARBA" id="ARBA00022475"/>
    </source>
</evidence>
<keyword evidence="2 6" id="KW-1003">Cell membrane</keyword>
<evidence type="ECO:0000256" key="5">
    <source>
        <dbReference type="ARBA" id="ARBA00023136"/>
    </source>
</evidence>
<evidence type="ECO:0000256" key="3">
    <source>
        <dbReference type="ARBA" id="ARBA00022692"/>
    </source>
</evidence>
<evidence type="ECO:0000313" key="9">
    <source>
        <dbReference type="Proteomes" id="UP000644756"/>
    </source>
</evidence>
<dbReference type="RefSeq" id="WP_188533332.1">
    <property type="nucleotide sequence ID" value="NZ_BMGR01000019.1"/>
</dbReference>
<evidence type="ECO:0000256" key="6">
    <source>
        <dbReference type="RuleBase" id="RU366058"/>
    </source>
</evidence>
<protein>
    <recommendedName>
        <fullName evidence="6">TVP38/TMEM64 family membrane protein</fullName>
    </recommendedName>
</protein>
<dbReference type="InterPro" id="IPR015414">
    <property type="entry name" value="TMEM64"/>
</dbReference>
<keyword evidence="9" id="KW-1185">Reference proteome</keyword>
<keyword evidence="4 6" id="KW-1133">Transmembrane helix</keyword>
<feature type="transmembrane region" description="Helical" evidence="6">
    <location>
        <begin position="60"/>
        <end position="86"/>
    </location>
</feature>
<comment type="caution">
    <text evidence="8">The sequence shown here is derived from an EMBL/GenBank/DDBJ whole genome shotgun (WGS) entry which is preliminary data.</text>
</comment>
<dbReference type="AlphaFoldDB" id="A0A917LH87"/>
<dbReference type="PANTHER" id="PTHR12677">
    <property type="entry name" value="GOLGI APPARATUS MEMBRANE PROTEIN TVP38-RELATED"/>
    <property type="match status" value="1"/>
</dbReference>
<evidence type="ECO:0000259" key="7">
    <source>
        <dbReference type="Pfam" id="PF09335"/>
    </source>
</evidence>
<name>A0A917LH87_9BACL</name>
<keyword evidence="3 6" id="KW-0812">Transmembrane</keyword>
<dbReference type="InterPro" id="IPR032816">
    <property type="entry name" value="VTT_dom"/>
</dbReference>
<organism evidence="8 9">
    <name type="scientific">Paenibacillus abyssi</name>
    <dbReference type="NCBI Taxonomy" id="1340531"/>
    <lineage>
        <taxon>Bacteria</taxon>
        <taxon>Bacillati</taxon>
        <taxon>Bacillota</taxon>
        <taxon>Bacilli</taxon>
        <taxon>Bacillales</taxon>
        <taxon>Paenibacillaceae</taxon>
        <taxon>Paenibacillus</taxon>
    </lineage>
</organism>
<proteinExistence type="inferred from homology"/>
<dbReference type="EMBL" id="BMGR01000019">
    <property type="protein sequence ID" value="GGG23428.1"/>
    <property type="molecule type" value="Genomic_DNA"/>
</dbReference>
<evidence type="ECO:0000256" key="1">
    <source>
        <dbReference type="ARBA" id="ARBA00004651"/>
    </source>
</evidence>
<reference evidence="8" key="2">
    <citation type="submission" date="2020-09" db="EMBL/GenBank/DDBJ databases">
        <authorList>
            <person name="Sun Q."/>
            <person name="Zhou Y."/>
        </authorList>
    </citation>
    <scope>NUCLEOTIDE SEQUENCE</scope>
    <source>
        <strain evidence="8">CGMCC 1.12987</strain>
    </source>
</reference>
<reference evidence="8" key="1">
    <citation type="journal article" date="2014" name="Int. J. Syst. Evol. Microbiol.">
        <title>Complete genome sequence of Corynebacterium casei LMG S-19264T (=DSM 44701T), isolated from a smear-ripened cheese.</title>
        <authorList>
            <consortium name="US DOE Joint Genome Institute (JGI-PGF)"/>
            <person name="Walter F."/>
            <person name="Albersmeier A."/>
            <person name="Kalinowski J."/>
            <person name="Ruckert C."/>
        </authorList>
    </citation>
    <scope>NUCLEOTIDE SEQUENCE</scope>
    <source>
        <strain evidence="8">CGMCC 1.12987</strain>
    </source>
</reference>
<comment type="similarity">
    <text evidence="6">Belongs to the TVP38/TMEM64 family.</text>
</comment>
<feature type="domain" description="VTT" evidence="7">
    <location>
        <begin position="40"/>
        <end position="159"/>
    </location>
</feature>
<keyword evidence="5 6" id="KW-0472">Membrane</keyword>
<gene>
    <name evidence="8" type="ORF">GCM10010916_45030</name>
</gene>
<evidence type="ECO:0000313" key="8">
    <source>
        <dbReference type="EMBL" id="GGG23428.1"/>
    </source>
</evidence>
<dbReference type="GO" id="GO:0005886">
    <property type="term" value="C:plasma membrane"/>
    <property type="evidence" value="ECO:0007669"/>
    <property type="project" value="UniProtKB-SubCell"/>
</dbReference>
<comment type="caution">
    <text evidence="6">Lacks conserved residue(s) required for the propagation of feature annotation.</text>
</comment>
<dbReference type="Proteomes" id="UP000644756">
    <property type="component" value="Unassembled WGS sequence"/>
</dbReference>
<accession>A0A917LH87</accession>